<dbReference type="PANTHER" id="PTHR46562">
    <property type="entry name" value="SERINE/THREONINE-KINASE ULK4-LIKE PROTEIN-RELATED"/>
    <property type="match status" value="1"/>
</dbReference>
<dbReference type="PROSITE" id="PS00107">
    <property type="entry name" value="PROTEIN_KINASE_ATP"/>
    <property type="match status" value="1"/>
</dbReference>
<dbReference type="FunFam" id="1.10.510.10:FF:000571">
    <property type="entry name" value="Maternal embryonic leucine zipper kinase"/>
    <property type="match status" value="1"/>
</dbReference>
<dbReference type="OrthoDB" id="24822at2759"/>
<proteinExistence type="predicted"/>
<feature type="compositionally biased region" description="Polar residues" evidence="4">
    <location>
        <begin position="302"/>
        <end position="323"/>
    </location>
</feature>
<accession>A0A8K1FMC0</accession>
<dbReference type="InterPro" id="IPR011009">
    <property type="entry name" value="Kinase-like_dom_sf"/>
</dbReference>
<keyword evidence="1 3" id="KW-0547">Nucleotide-binding</keyword>
<feature type="region of interest" description="Disordered" evidence="4">
    <location>
        <begin position="300"/>
        <end position="428"/>
    </location>
</feature>
<dbReference type="InterPro" id="IPR000719">
    <property type="entry name" value="Prot_kinase_dom"/>
</dbReference>
<dbReference type="InterPro" id="IPR044591">
    <property type="entry name" value="RUK"/>
</dbReference>
<keyword evidence="7" id="KW-1185">Reference proteome</keyword>
<dbReference type="Pfam" id="PF00069">
    <property type="entry name" value="Pkinase"/>
    <property type="match status" value="1"/>
</dbReference>
<evidence type="ECO:0000259" key="5">
    <source>
        <dbReference type="PROSITE" id="PS50011"/>
    </source>
</evidence>
<dbReference type="GO" id="GO:0004672">
    <property type="term" value="F:protein kinase activity"/>
    <property type="evidence" value="ECO:0007669"/>
    <property type="project" value="InterPro"/>
</dbReference>
<keyword evidence="2 3" id="KW-0067">ATP-binding</keyword>
<dbReference type="InterPro" id="IPR017441">
    <property type="entry name" value="Protein_kinase_ATP_BS"/>
</dbReference>
<name>A0A8K1FMC0_PYTOL</name>
<evidence type="ECO:0000256" key="3">
    <source>
        <dbReference type="PROSITE-ProRule" id="PRU10141"/>
    </source>
</evidence>
<feature type="compositionally biased region" description="Basic and acidic residues" evidence="4">
    <location>
        <begin position="384"/>
        <end position="401"/>
    </location>
</feature>
<dbReference type="SUPFAM" id="SSF48371">
    <property type="entry name" value="ARM repeat"/>
    <property type="match status" value="1"/>
</dbReference>
<dbReference type="GO" id="GO:0008017">
    <property type="term" value="F:microtubule binding"/>
    <property type="evidence" value="ECO:0007669"/>
    <property type="project" value="InterPro"/>
</dbReference>
<evidence type="ECO:0000313" key="6">
    <source>
        <dbReference type="EMBL" id="TMW63508.1"/>
    </source>
</evidence>
<dbReference type="InterPro" id="IPR016024">
    <property type="entry name" value="ARM-type_fold"/>
</dbReference>
<dbReference type="SMART" id="SM00220">
    <property type="entry name" value="S_TKc"/>
    <property type="match status" value="1"/>
</dbReference>
<feature type="binding site" evidence="3">
    <location>
        <position position="33"/>
    </location>
    <ligand>
        <name>ATP</name>
        <dbReference type="ChEBI" id="CHEBI:30616"/>
    </ligand>
</feature>
<evidence type="ECO:0000256" key="4">
    <source>
        <dbReference type="SAM" id="MobiDB-lite"/>
    </source>
</evidence>
<dbReference type="Proteomes" id="UP000794436">
    <property type="component" value="Unassembled WGS sequence"/>
</dbReference>
<dbReference type="InterPro" id="IPR011989">
    <property type="entry name" value="ARM-like"/>
</dbReference>
<gene>
    <name evidence="6" type="ORF">Poli38472_002449</name>
</gene>
<dbReference type="GO" id="GO:0005524">
    <property type="term" value="F:ATP binding"/>
    <property type="evidence" value="ECO:0007669"/>
    <property type="project" value="UniProtKB-UniRule"/>
</dbReference>
<evidence type="ECO:0000313" key="7">
    <source>
        <dbReference type="Proteomes" id="UP000794436"/>
    </source>
</evidence>
<evidence type="ECO:0000256" key="1">
    <source>
        <dbReference type="ARBA" id="ARBA00022741"/>
    </source>
</evidence>
<comment type="caution">
    <text evidence="6">The sequence shown here is derived from an EMBL/GenBank/DDBJ whole genome shotgun (WGS) entry which is preliminary data.</text>
</comment>
<dbReference type="Gene3D" id="1.10.510.10">
    <property type="entry name" value="Transferase(Phosphotransferase) domain 1"/>
    <property type="match status" value="1"/>
</dbReference>
<dbReference type="SUPFAM" id="SSF56112">
    <property type="entry name" value="Protein kinase-like (PK-like)"/>
    <property type="match status" value="1"/>
</dbReference>
<dbReference type="EMBL" id="SPLM01000072">
    <property type="protein sequence ID" value="TMW63508.1"/>
    <property type="molecule type" value="Genomic_DNA"/>
</dbReference>
<dbReference type="Gene3D" id="1.25.10.10">
    <property type="entry name" value="Leucine-rich Repeat Variant"/>
    <property type="match status" value="1"/>
</dbReference>
<evidence type="ECO:0000256" key="2">
    <source>
        <dbReference type="ARBA" id="ARBA00022840"/>
    </source>
</evidence>
<dbReference type="PROSITE" id="PS50011">
    <property type="entry name" value="PROTEIN_KINASE_DOM"/>
    <property type="match status" value="1"/>
</dbReference>
<organism evidence="6 7">
    <name type="scientific">Pythium oligandrum</name>
    <name type="common">Mycoparasitic fungus</name>
    <dbReference type="NCBI Taxonomy" id="41045"/>
    <lineage>
        <taxon>Eukaryota</taxon>
        <taxon>Sar</taxon>
        <taxon>Stramenopiles</taxon>
        <taxon>Oomycota</taxon>
        <taxon>Peronosporomycetes</taxon>
        <taxon>Pythiales</taxon>
        <taxon>Pythiaceae</taxon>
        <taxon>Pythium</taxon>
    </lineage>
</organism>
<dbReference type="PANTHER" id="PTHR46562:SF1">
    <property type="entry name" value="SERINE_THREONINE-PROTEIN KINASE ULK4"/>
    <property type="match status" value="1"/>
</dbReference>
<feature type="compositionally biased region" description="Basic and acidic residues" evidence="4">
    <location>
        <begin position="335"/>
        <end position="359"/>
    </location>
</feature>
<sequence length="1437" mass="159729">MENYNIYDEIGRGRHSFVYKARRKRSVEFVAVKSTAKSRMEKILNEVQILHRLHSRYVLKFFNWYESQNHIWIIFEYCIGGDLLNLITQDRQLPEPTVKAFGWELMAGLQYLHSNGILFCDLKPANVLIDEAGSLKLADFGLARRIPTNDTARSKPLEHGTPTYMAPELFQQPPIHSFASEFWALGCLLFELCTGRAPFTHTIFPELVRMIQTVPVELPPPGFDMSPLFANLLGRLLEKDPYKRITWEELVHHPFWTDLPKLEHVELPPQQLFEAARPDRHNELAADSESVAIAEAPALVGTSKQEQQLSETNDGDNTVSGGTSEDDEEQVTGGQHDDEPSDHSDESDRDSGKSDEKQAARVRPVSAPAQVLASRPIIRQNGEVSDRETGKMEPKAEEKNGLHRKAPNTAPPGPITKRKVSDGAPRGWNSTLKKAPRLLFTATDCTVKPIAFSLDIEDVDLPSVDPQLLEFEEIHSDTLLTCPTEELEDHLKSIYISLKSPEASAEEMANVLSYLFKLCLKPKLANVIVNSSILTLLTRLLTQLDGREHDATSLLISKITLVLGVLFRFATFIAATSPEQIQSLVLSLEDNLANQRESQVMNMKRRSASSCLGELLFYSATQKGGGVPHEGIECILPLLEDSDSVVAHYAIRTLSNILARCLDSVTLQKLINENLVLALQRTLASCDLGAEDSIPLRTTVTQALAQVFRHVRFPTSKSFPPRMKTALLMLLSRPNALDSLWRGVQSERVSLDLAIASFNVLNGYLEMGLESDRDGEDQAHIGDHRRILLEKIANPAQLRAILDTRSRFDEDMRNSGRTDAIATAPTDATDRRYHGDDDSLPGMLRAKTLLFVYFGMHRSKKFVEICISESILLLVERSLSPYASSIRSPQPSPTKASPSSAMRRLSRVDQYVVDCGLNAIRFFIRTALKLGAECISGRRDIDYEVEREHSTISAAPFGLFEQLLKHPICRSQVVGYFLANKGKEFTFFIRLMAKLLTSFSGEGLLAMGGTVGGVISGILLRLFQSSSTEAAALLSVEASEIFSHLLPALVTQLQEVGSAEDNETEDEHKVNCIRLVYSILLHLDPEFVEHDEQLKVKFLSDHLLPCFESLLDPSRQSENVWRFSVELLFGLASQDDSHFQEIVSLDLAKQVVALLGASASLRENTLPPSVPGVVKLFVDWAKKTQQLGLLYRQGLATHVLAALESVCLNDDRAASTCELLDILYQLLYSRYEDHRKAKGSLLIDADFEPLVRSGPILLQLCARSTENSSQLAKTSEKKSKDPSAPSDVVEVSSRCLVYLSQIFGEKLNNVLFTGSSQKKGYIIPGTDGLDRCIVLILKEQASDSPVLLRLLLTLKNCLRCDGATRSGTRSGNSQTLRWLTENADVLLAVRRITKGVLATKASRDANTTQEQIKKTAAEIVRLAQASSTKSPHGEQRT</sequence>
<protein>
    <recommendedName>
        <fullName evidence="5">Protein kinase domain-containing protein</fullName>
    </recommendedName>
</protein>
<feature type="domain" description="Protein kinase" evidence="5">
    <location>
        <begin position="4"/>
        <end position="256"/>
    </location>
</feature>
<reference evidence="6" key="1">
    <citation type="submission" date="2019-03" db="EMBL/GenBank/DDBJ databases">
        <title>Long read genome sequence of the mycoparasitic Pythium oligandrum ATCC 38472 isolated from sugarbeet rhizosphere.</title>
        <authorList>
            <person name="Gaulin E."/>
        </authorList>
    </citation>
    <scope>NUCLEOTIDE SEQUENCE</scope>
    <source>
        <strain evidence="6">ATCC 38472_TT</strain>
    </source>
</reference>